<dbReference type="EMBL" id="MU839836">
    <property type="protein sequence ID" value="KAK1753884.1"/>
    <property type="molecule type" value="Genomic_DNA"/>
</dbReference>
<name>A0AAJ0FA59_9PEZI</name>
<keyword evidence="3" id="KW-1185">Reference proteome</keyword>
<dbReference type="AlphaFoldDB" id="A0AAJ0FA59"/>
<feature type="region of interest" description="Disordered" evidence="1">
    <location>
        <begin position="331"/>
        <end position="371"/>
    </location>
</feature>
<evidence type="ECO:0000313" key="2">
    <source>
        <dbReference type="EMBL" id="KAK1753884.1"/>
    </source>
</evidence>
<evidence type="ECO:0000313" key="3">
    <source>
        <dbReference type="Proteomes" id="UP001239445"/>
    </source>
</evidence>
<accession>A0AAJ0FA59</accession>
<reference evidence="2" key="1">
    <citation type="submission" date="2023-06" db="EMBL/GenBank/DDBJ databases">
        <title>Genome-scale phylogeny and comparative genomics of the fungal order Sordariales.</title>
        <authorList>
            <consortium name="Lawrence Berkeley National Laboratory"/>
            <person name="Hensen N."/>
            <person name="Bonometti L."/>
            <person name="Westerberg I."/>
            <person name="Brannstrom I.O."/>
            <person name="Guillou S."/>
            <person name="Cros-Aarteil S."/>
            <person name="Calhoun S."/>
            <person name="Haridas S."/>
            <person name="Kuo A."/>
            <person name="Mondo S."/>
            <person name="Pangilinan J."/>
            <person name="Riley R."/>
            <person name="Labutti K."/>
            <person name="Andreopoulos B."/>
            <person name="Lipzen A."/>
            <person name="Chen C."/>
            <person name="Yanf M."/>
            <person name="Daum C."/>
            <person name="Ng V."/>
            <person name="Clum A."/>
            <person name="Steindorff A."/>
            <person name="Ohm R."/>
            <person name="Martin F."/>
            <person name="Silar P."/>
            <person name="Natvig D."/>
            <person name="Lalanne C."/>
            <person name="Gautier V."/>
            <person name="Ament-Velasquez S.L."/>
            <person name="Kruys A."/>
            <person name="Hutchinson M.I."/>
            <person name="Powell A.J."/>
            <person name="Barry K."/>
            <person name="Miller A.N."/>
            <person name="Grigoriev I.V."/>
            <person name="Debuchy R."/>
            <person name="Gladieux P."/>
            <person name="Thoren M.H."/>
            <person name="Johannesson H."/>
        </authorList>
    </citation>
    <scope>NUCLEOTIDE SEQUENCE</scope>
    <source>
        <strain evidence="2">PSN4</strain>
    </source>
</reference>
<comment type="caution">
    <text evidence="2">The sequence shown here is derived from an EMBL/GenBank/DDBJ whole genome shotgun (WGS) entry which is preliminary data.</text>
</comment>
<protein>
    <submittedName>
        <fullName evidence="2">Uncharacterized protein</fullName>
    </submittedName>
</protein>
<proteinExistence type="predicted"/>
<evidence type="ECO:0000256" key="1">
    <source>
        <dbReference type="SAM" id="MobiDB-lite"/>
    </source>
</evidence>
<sequence length="371" mass="40818">MAAPPGSAEYVASLLTGPDHSCPHPNKQKAGNPPLRMGFFRHTDGATSYIDTNKLCQDCYSKAVPNLTVWTTYYKPSERPMEPSHREHLRSSMLSSEEWSQRYGPNATLPPLENTGWQALRNPASDDYYPPMMESGTEDDPDAPVRSGIRMPVNAEAHEAFRLMQESGTPFYIDQLHLTQPWDPNAPDQQAEDRRVAAENRRAYEAATTGILGTGVGGGGVNSIVEQRILQDRIQEIPGRFGAPSASQRQDDYTLTDEYDHTPQPRLPGRDNVSTAWPEMYTMPSQEAIDAEELAMRGFVSGPTGGEIERRFLEAGRPPSGRGSDSEYIQAARSLAGVSDKDSAESAAGYQPEYGMSVVDRDAGASSQRLY</sequence>
<gene>
    <name evidence="2" type="ORF">QBC47DRAFT_385139</name>
</gene>
<dbReference type="Proteomes" id="UP001239445">
    <property type="component" value="Unassembled WGS sequence"/>
</dbReference>
<organism evidence="2 3">
    <name type="scientific">Echria macrotheca</name>
    <dbReference type="NCBI Taxonomy" id="438768"/>
    <lineage>
        <taxon>Eukaryota</taxon>
        <taxon>Fungi</taxon>
        <taxon>Dikarya</taxon>
        <taxon>Ascomycota</taxon>
        <taxon>Pezizomycotina</taxon>
        <taxon>Sordariomycetes</taxon>
        <taxon>Sordariomycetidae</taxon>
        <taxon>Sordariales</taxon>
        <taxon>Schizotheciaceae</taxon>
        <taxon>Echria</taxon>
    </lineage>
</organism>